<evidence type="ECO:0000256" key="3">
    <source>
        <dbReference type="ARBA" id="ARBA00022840"/>
    </source>
</evidence>
<dbReference type="SUPFAM" id="SSF56420">
    <property type="entry name" value="Peptide deformylase"/>
    <property type="match status" value="1"/>
</dbReference>
<dbReference type="eggNOG" id="COG1984">
    <property type="taxonomic scope" value="Bacteria"/>
</dbReference>
<dbReference type="Gene3D" id="2.40.100.10">
    <property type="entry name" value="Cyclophilin-like"/>
    <property type="match status" value="1"/>
</dbReference>
<dbReference type="GO" id="GO:0005524">
    <property type="term" value="F:ATP binding"/>
    <property type="evidence" value="ECO:0007669"/>
    <property type="project" value="UniProtKB-KW"/>
</dbReference>
<dbReference type="Pfam" id="PF02626">
    <property type="entry name" value="CT_A_B"/>
    <property type="match status" value="1"/>
</dbReference>
<dbReference type="NCBIfam" id="TIGR00724">
    <property type="entry name" value="urea_amlyse_rel"/>
    <property type="match status" value="1"/>
</dbReference>
<evidence type="ECO:0000259" key="4">
    <source>
        <dbReference type="SMART" id="SM00797"/>
    </source>
</evidence>
<dbReference type="Proteomes" id="UP000050961">
    <property type="component" value="Unassembled WGS sequence"/>
</dbReference>
<dbReference type="InterPro" id="IPR029000">
    <property type="entry name" value="Cyclophilin-like_dom_sf"/>
</dbReference>
<evidence type="ECO:0000313" key="6">
    <source>
        <dbReference type="Proteomes" id="UP000050961"/>
    </source>
</evidence>
<evidence type="ECO:0000256" key="1">
    <source>
        <dbReference type="ARBA" id="ARBA00022741"/>
    </source>
</evidence>
<keyword evidence="1" id="KW-0547">Nucleotide-binding</keyword>
<dbReference type="PANTHER" id="PTHR43309:SF5">
    <property type="entry name" value="5-OXOPROLINASE SUBUNIT C"/>
    <property type="match status" value="1"/>
</dbReference>
<dbReference type="EMBL" id="AYZF01000017">
    <property type="protein sequence ID" value="KRN05675.1"/>
    <property type="molecule type" value="Genomic_DNA"/>
</dbReference>
<dbReference type="SUPFAM" id="SSF50891">
    <property type="entry name" value="Cyclophilin-like"/>
    <property type="match status" value="1"/>
</dbReference>
<accession>A0A023CW10</accession>
<gene>
    <name evidence="5" type="ORF">FD15_GL002239</name>
</gene>
<comment type="caution">
    <text evidence="5">The sequence shown here is derived from an EMBL/GenBank/DDBJ whole genome shotgun (WGS) entry which is preliminary data.</text>
</comment>
<dbReference type="OrthoDB" id="9782422at2"/>
<dbReference type="SMART" id="SM00797">
    <property type="entry name" value="AHS2"/>
    <property type="match status" value="1"/>
</dbReference>
<dbReference type="PANTHER" id="PTHR43309">
    <property type="entry name" value="5-OXOPROLINASE SUBUNIT C"/>
    <property type="match status" value="1"/>
</dbReference>
<dbReference type="PATRIC" id="fig|1423806.3.peg.2287"/>
<dbReference type="GO" id="GO:0016787">
    <property type="term" value="F:hydrolase activity"/>
    <property type="evidence" value="ECO:0007669"/>
    <property type="project" value="UniProtKB-KW"/>
</dbReference>
<protein>
    <recommendedName>
        <fullName evidence="4">Carboxyltransferase domain-containing protein</fullName>
    </recommendedName>
</protein>
<dbReference type="AlphaFoldDB" id="A0A023CW10"/>
<dbReference type="InterPro" id="IPR052708">
    <property type="entry name" value="PxpC"/>
</dbReference>
<dbReference type="InterPro" id="IPR036821">
    <property type="entry name" value="Peptide_deformylase_sf"/>
</dbReference>
<proteinExistence type="predicted"/>
<feature type="domain" description="Carboxyltransferase" evidence="4">
    <location>
        <begin position="25"/>
        <end position="306"/>
    </location>
</feature>
<dbReference type="STRING" id="1423806.FD15_GL002239"/>
<keyword evidence="6" id="KW-1185">Reference proteome</keyword>
<dbReference type="InterPro" id="IPR003778">
    <property type="entry name" value="CT_A_B"/>
</dbReference>
<keyword evidence="2" id="KW-0378">Hydrolase</keyword>
<name>A0A023CW10_9LACO</name>
<organism evidence="5 6">
    <name type="scientific">Liquorilactobacillus sucicola DSM 21376 = JCM 15457</name>
    <dbReference type="NCBI Taxonomy" id="1423806"/>
    <lineage>
        <taxon>Bacteria</taxon>
        <taxon>Bacillati</taxon>
        <taxon>Bacillota</taxon>
        <taxon>Bacilli</taxon>
        <taxon>Lactobacillales</taxon>
        <taxon>Lactobacillaceae</taxon>
        <taxon>Liquorilactobacillus</taxon>
    </lineage>
</organism>
<sequence length="341" mass="38369">MKTVEILDGGLATTIQDLGRPNYQAEGIPVSGAVDNMAQRLANVLVDNEENAATLEFCMLGPKIRFYCTTFIAITGGESCPTLDGQQIFLNRVYRVETGSILMFKPLTSGRYGYVAVANGGFFTKPILNSRSTTVRLRLGGLKGRVLQRGDRLPLNECFKMPSYQFREFSTEKMLKNKKDVEIRVVKGPQWNNFTAVAQERFRENLYVISQQADRMGYRLSGTRLPVPDNNMLSEGTILGNIQITRDGLPIVLLTDRQTTGGYPVIATVVLADLRKLVQLDNKHQLRFKVVSFKEATAAFLAQRTELKKFKIFLNKQRYRYPIGPARKTAQKIEQLLVSKS</sequence>
<reference evidence="5 6" key="1">
    <citation type="journal article" date="2015" name="Genome Announc.">
        <title>Expanding the biotechnology potential of lactobacilli through comparative genomics of 213 strains and associated genera.</title>
        <authorList>
            <person name="Sun Z."/>
            <person name="Harris H.M."/>
            <person name="McCann A."/>
            <person name="Guo C."/>
            <person name="Argimon S."/>
            <person name="Zhang W."/>
            <person name="Yang X."/>
            <person name="Jeffery I.B."/>
            <person name="Cooney J.C."/>
            <person name="Kagawa T.F."/>
            <person name="Liu W."/>
            <person name="Song Y."/>
            <person name="Salvetti E."/>
            <person name="Wrobel A."/>
            <person name="Rasinkangas P."/>
            <person name="Parkhill J."/>
            <person name="Rea M.C."/>
            <person name="O'Sullivan O."/>
            <person name="Ritari J."/>
            <person name="Douillard F.P."/>
            <person name="Paul Ross R."/>
            <person name="Yang R."/>
            <person name="Briner A.E."/>
            <person name="Felis G.E."/>
            <person name="de Vos W.M."/>
            <person name="Barrangou R."/>
            <person name="Klaenhammer T.R."/>
            <person name="Caufield P.W."/>
            <person name="Cui Y."/>
            <person name="Zhang H."/>
            <person name="O'Toole P.W."/>
        </authorList>
    </citation>
    <scope>NUCLEOTIDE SEQUENCE [LARGE SCALE GENOMIC DNA]</scope>
    <source>
        <strain evidence="5 6">DSM 21376</strain>
    </source>
</reference>
<evidence type="ECO:0000313" key="5">
    <source>
        <dbReference type="EMBL" id="KRN05675.1"/>
    </source>
</evidence>
<keyword evidence="3" id="KW-0067">ATP-binding</keyword>
<dbReference type="RefSeq" id="WP_034987319.1">
    <property type="nucleotide sequence ID" value="NZ_AYZF01000017.1"/>
</dbReference>
<evidence type="ECO:0000256" key="2">
    <source>
        <dbReference type="ARBA" id="ARBA00022801"/>
    </source>
</evidence>